<dbReference type="EC" id="4.1.2.14" evidence="5"/>
<dbReference type="CDD" id="cd00452">
    <property type="entry name" value="KDPG_aldolase"/>
    <property type="match status" value="1"/>
</dbReference>
<protein>
    <recommendedName>
        <fullName evidence="5">2-dehydro-3-deoxy-phosphogluconate aldolase</fullName>
        <ecNumber evidence="5">4.1.2.14</ecNumber>
    </recommendedName>
</protein>
<dbReference type="PROSITE" id="PS00159">
    <property type="entry name" value="ALDOLASE_KDPG_KHG_1"/>
    <property type="match status" value="1"/>
</dbReference>
<evidence type="ECO:0000313" key="10">
    <source>
        <dbReference type="Proteomes" id="UP000175669"/>
    </source>
</evidence>
<dbReference type="AlphaFoldDB" id="A0A1E8CHL1"/>
<comment type="subunit">
    <text evidence="4">Homotrimer.</text>
</comment>
<dbReference type="Proteomes" id="UP000175669">
    <property type="component" value="Unassembled WGS sequence"/>
</dbReference>
<comment type="pathway">
    <text evidence="2">Carbohydrate acid metabolism; 2-dehydro-3-deoxy-D-gluconate degradation; D-glyceraldehyde 3-phosphate and pyruvate from 2-dehydro-3-deoxy-D-gluconate: step 2/2.</text>
</comment>
<reference evidence="10" key="1">
    <citation type="submission" date="2016-07" db="EMBL/GenBank/DDBJ databases">
        <authorList>
            <person name="Florea S."/>
            <person name="Webb J.S."/>
            <person name="Jaromczyk J."/>
            <person name="Schardl C.L."/>
        </authorList>
    </citation>
    <scope>NUCLEOTIDE SEQUENCE [LARGE SCALE GENOMIC DNA]</scope>
    <source>
        <strain evidence="10">KCTC 42131</strain>
    </source>
</reference>
<dbReference type="PANTHER" id="PTHR30246">
    <property type="entry name" value="2-KETO-3-DEOXY-6-PHOSPHOGLUCONATE ALDOLASE"/>
    <property type="match status" value="1"/>
</dbReference>
<dbReference type="STRING" id="1524254.PHACT_01075"/>
<evidence type="ECO:0000256" key="2">
    <source>
        <dbReference type="ARBA" id="ARBA00004736"/>
    </source>
</evidence>
<evidence type="ECO:0000256" key="4">
    <source>
        <dbReference type="ARBA" id="ARBA00011233"/>
    </source>
</evidence>
<evidence type="ECO:0000256" key="1">
    <source>
        <dbReference type="ARBA" id="ARBA00000654"/>
    </source>
</evidence>
<evidence type="ECO:0000256" key="7">
    <source>
        <dbReference type="ARBA" id="ARBA00023270"/>
    </source>
</evidence>
<dbReference type="InterPro" id="IPR031337">
    <property type="entry name" value="KDPG/KHG_AS_1"/>
</dbReference>
<evidence type="ECO:0000256" key="3">
    <source>
        <dbReference type="ARBA" id="ARBA00006906"/>
    </source>
</evidence>
<keyword evidence="7" id="KW-0704">Schiff base</keyword>
<comment type="caution">
    <text evidence="9">The sequence shown here is derived from an EMBL/GenBank/DDBJ whole genome shotgun (WGS) entry which is preliminary data.</text>
</comment>
<accession>A0A1E8CHL1</accession>
<dbReference type="InterPro" id="IPR031338">
    <property type="entry name" value="KDPG/KHG_AS_2"/>
</dbReference>
<dbReference type="Pfam" id="PF01081">
    <property type="entry name" value="Aldolase"/>
    <property type="match status" value="1"/>
</dbReference>
<keyword evidence="10" id="KW-1185">Reference proteome</keyword>
<proteinExistence type="inferred from homology"/>
<dbReference type="OrthoDB" id="9805177at2"/>
<evidence type="ECO:0000256" key="6">
    <source>
        <dbReference type="ARBA" id="ARBA00023239"/>
    </source>
</evidence>
<dbReference type="EMBL" id="MASR01000001">
    <property type="protein sequence ID" value="OFE11906.1"/>
    <property type="molecule type" value="Genomic_DNA"/>
</dbReference>
<gene>
    <name evidence="9" type="ORF">PHACT_01075</name>
</gene>
<organism evidence="9 10">
    <name type="scientific">Pseudohongiella acticola</name>
    <dbReference type="NCBI Taxonomy" id="1524254"/>
    <lineage>
        <taxon>Bacteria</taxon>
        <taxon>Pseudomonadati</taxon>
        <taxon>Pseudomonadota</taxon>
        <taxon>Gammaproteobacteria</taxon>
        <taxon>Pseudomonadales</taxon>
        <taxon>Pseudohongiellaceae</taxon>
        <taxon>Pseudohongiella</taxon>
    </lineage>
</organism>
<dbReference type="PANTHER" id="PTHR30246:SF1">
    <property type="entry name" value="2-DEHYDRO-3-DEOXY-6-PHOSPHOGALACTONATE ALDOLASE-RELATED"/>
    <property type="match status" value="1"/>
</dbReference>
<keyword evidence="6" id="KW-0456">Lyase</keyword>
<sequence>MSYLREQLGRLTILPVLVVNSEEEAVGISQALFDAGIEAVEITLRTPSALSAIEAVRRALPSLSVAAGTVNTVDDMEAVAAAGVNFAVSPGLTRKLADCARALELPFLPGVSTVSEVLDGMEQGFDCFKLFPASVCGGAALLKAWSGPLAGVSFCPTGGINAGNAGDYLALPNVLCVGGSWMLQADTVAAADWVSIRNSTRDSLAHLSRF</sequence>
<dbReference type="Gene3D" id="3.20.20.70">
    <property type="entry name" value="Aldolase class I"/>
    <property type="match status" value="1"/>
</dbReference>
<evidence type="ECO:0000256" key="8">
    <source>
        <dbReference type="ARBA" id="ARBA00023277"/>
    </source>
</evidence>
<evidence type="ECO:0000256" key="5">
    <source>
        <dbReference type="ARBA" id="ARBA00013063"/>
    </source>
</evidence>
<dbReference type="SUPFAM" id="SSF51569">
    <property type="entry name" value="Aldolase"/>
    <property type="match status" value="1"/>
</dbReference>
<dbReference type="InterPro" id="IPR000887">
    <property type="entry name" value="Aldlse_KDPG_KHG"/>
</dbReference>
<dbReference type="NCBIfam" id="TIGR01182">
    <property type="entry name" value="eda"/>
    <property type="match status" value="1"/>
</dbReference>
<dbReference type="InterPro" id="IPR013785">
    <property type="entry name" value="Aldolase_TIM"/>
</dbReference>
<dbReference type="PROSITE" id="PS00160">
    <property type="entry name" value="ALDOLASE_KDPG_KHG_2"/>
    <property type="match status" value="1"/>
</dbReference>
<evidence type="ECO:0000313" key="9">
    <source>
        <dbReference type="EMBL" id="OFE11906.1"/>
    </source>
</evidence>
<keyword evidence="8" id="KW-0119">Carbohydrate metabolism</keyword>
<dbReference type="RefSeq" id="WP_070115531.1">
    <property type="nucleotide sequence ID" value="NZ_MASR01000001.1"/>
</dbReference>
<dbReference type="GO" id="GO:0008675">
    <property type="term" value="F:2-dehydro-3-deoxy-phosphogluconate aldolase activity"/>
    <property type="evidence" value="ECO:0007669"/>
    <property type="project" value="UniProtKB-EC"/>
</dbReference>
<comment type="catalytic activity">
    <reaction evidence="1">
        <text>2-dehydro-3-deoxy-6-phospho-D-gluconate = D-glyceraldehyde 3-phosphate + pyruvate</text>
        <dbReference type="Rhea" id="RHEA:17089"/>
        <dbReference type="ChEBI" id="CHEBI:15361"/>
        <dbReference type="ChEBI" id="CHEBI:57569"/>
        <dbReference type="ChEBI" id="CHEBI:59776"/>
        <dbReference type="EC" id="4.1.2.14"/>
    </reaction>
</comment>
<name>A0A1E8CHL1_9GAMM</name>
<comment type="similarity">
    <text evidence="3">Belongs to the KHG/KDPG aldolase family.</text>
</comment>
<dbReference type="NCBIfam" id="NF004325">
    <property type="entry name" value="PRK05718.1"/>
    <property type="match status" value="1"/>
</dbReference>